<dbReference type="InterPro" id="IPR051879">
    <property type="entry name" value="C2H2-ZF_Maturation_Protein"/>
</dbReference>
<dbReference type="AlphaFoldDB" id="A0A3N4JQ13"/>
<dbReference type="InterPro" id="IPR022755">
    <property type="entry name" value="Znf_C2H2_jaz"/>
</dbReference>
<dbReference type="InterPro" id="IPR036236">
    <property type="entry name" value="Znf_C2H2_sf"/>
</dbReference>
<evidence type="ECO:0000256" key="6">
    <source>
        <dbReference type="ARBA" id="ARBA00022771"/>
    </source>
</evidence>
<evidence type="ECO:0000259" key="11">
    <source>
        <dbReference type="PROSITE" id="PS50157"/>
    </source>
</evidence>
<dbReference type="PROSITE" id="PS50157">
    <property type="entry name" value="ZINC_FINGER_C2H2_2"/>
    <property type="match status" value="1"/>
</dbReference>
<organism evidence="12 13">
    <name type="scientific">Choiromyces venosus 120613-1</name>
    <dbReference type="NCBI Taxonomy" id="1336337"/>
    <lineage>
        <taxon>Eukaryota</taxon>
        <taxon>Fungi</taxon>
        <taxon>Dikarya</taxon>
        <taxon>Ascomycota</taxon>
        <taxon>Pezizomycotina</taxon>
        <taxon>Pezizomycetes</taxon>
        <taxon>Pezizales</taxon>
        <taxon>Tuberaceae</taxon>
        <taxon>Choiromyces</taxon>
    </lineage>
</organism>
<dbReference type="GO" id="GO:0003676">
    <property type="term" value="F:nucleic acid binding"/>
    <property type="evidence" value="ECO:0007669"/>
    <property type="project" value="InterPro"/>
</dbReference>
<keyword evidence="4" id="KW-0690">Ribosome biogenesis</keyword>
<protein>
    <recommendedName>
        <fullName evidence="11">C2H2-type domain-containing protein</fullName>
    </recommendedName>
</protein>
<dbReference type="GO" id="GO:0043021">
    <property type="term" value="F:ribonucleoprotein complex binding"/>
    <property type="evidence" value="ECO:0007669"/>
    <property type="project" value="UniProtKB-ARBA"/>
</dbReference>
<dbReference type="GO" id="GO:0005634">
    <property type="term" value="C:nucleus"/>
    <property type="evidence" value="ECO:0007669"/>
    <property type="project" value="UniProtKB-SubCell"/>
</dbReference>
<dbReference type="GO" id="GO:0005737">
    <property type="term" value="C:cytoplasm"/>
    <property type="evidence" value="ECO:0007669"/>
    <property type="project" value="UniProtKB-SubCell"/>
</dbReference>
<evidence type="ECO:0000256" key="10">
    <source>
        <dbReference type="PROSITE-ProRule" id="PRU00042"/>
    </source>
</evidence>
<dbReference type="OrthoDB" id="24683at2759"/>
<comment type="subcellular location">
    <subcellularLocation>
        <location evidence="2">Cytoplasm</location>
    </subcellularLocation>
    <subcellularLocation>
        <location evidence="1">Nucleus</location>
    </subcellularLocation>
</comment>
<dbReference type="EMBL" id="ML120392">
    <property type="protein sequence ID" value="RPA98921.1"/>
    <property type="molecule type" value="Genomic_DNA"/>
</dbReference>
<dbReference type="Pfam" id="PF12171">
    <property type="entry name" value="zf-C2H2_jaz"/>
    <property type="match status" value="1"/>
</dbReference>
<comment type="similarity">
    <text evidence="9">Belongs to the ZNF593/BUD20 C2H2-type zinc-finger protein family.</text>
</comment>
<dbReference type="GO" id="GO:0008270">
    <property type="term" value="F:zinc ion binding"/>
    <property type="evidence" value="ECO:0007669"/>
    <property type="project" value="UniProtKB-KW"/>
</dbReference>
<evidence type="ECO:0000313" key="12">
    <source>
        <dbReference type="EMBL" id="RPA98921.1"/>
    </source>
</evidence>
<sequence>MGAIRRSKTKRRTRDMDQVHSDLRNPKQLAQLKALIPDEDRPGLGQFHCVECAKYFESEWNMVQHRRGKNHKRRVRLLKEEPYSQKEADAAAGIGAAAFYQALENKKEEEKVEQGMGAMEIE</sequence>
<evidence type="ECO:0000256" key="1">
    <source>
        <dbReference type="ARBA" id="ARBA00004123"/>
    </source>
</evidence>
<keyword evidence="13" id="KW-1185">Reference proteome</keyword>
<evidence type="ECO:0000256" key="8">
    <source>
        <dbReference type="ARBA" id="ARBA00023242"/>
    </source>
</evidence>
<keyword evidence="5" id="KW-0479">Metal-binding</keyword>
<dbReference type="GO" id="GO:0042254">
    <property type="term" value="P:ribosome biogenesis"/>
    <property type="evidence" value="ECO:0007669"/>
    <property type="project" value="UniProtKB-KW"/>
</dbReference>
<evidence type="ECO:0000256" key="5">
    <source>
        <dbReference type="ARBA" id="ARBA00022723"/>
    </source>
</evidence>
<dbReference type="PROSITE" id="PS00028">
    <property type="entry name" value="ZINC_FINGER_C2H2_1"/>
    <property type="match status" value="1"/>
</dbReference>
<evidence type="ECO:0000256" key="9">
    <source>
        <dbReference type="ARBA" id="ARBA00038064"/>
    </source>
</evidence>
<dbReference type="Gene3D" id="3.30.160.60">
    <property type="entry name" value="Classic Zinc Finger"/>
    <property type="match status" value="1"/>
</dbReference>
<dbReference type="STRING" id="1336337.A0A3N4JQ13"/>
<dbReference type="PANTHER" id="PTHR46095:SF1">
    <property type="entry name" value="ZINC FINGER PROTEIN 593"/>
    <property type="match status" value="1"/>
</dbReference>
<dbReference type="FunFam" id="3.30.160.60:FF:000299">
    <property type="entry name" value="Zinc finger protein 593"/>
    <property type="match status" value="1"/>
</dbReference>
<reference evidence="12 13" key="1">
    <citation type="journal article" date="2018" name="Nat. Ecol. Evol.">
        <title>Pezizomycetes genomes reveal the molecular basis of ectomycorrhizal truffle lifestyle.</title>
        <authorList>
            <person name="Murat C."/>
            <person name="Payen T."/>
            <person name="Noel B."/>
            <person name="Kuo A."/>
            <person name="Morin E."/>
            <person name="Chen J."/>
            <person name="Kohler A."/>
            <person name="Krizsan K."/>
            <person name="Balestrini R."/>
            <person name="Da Silva C."/>
            <person name="Montanini B."/>
            <person name="Hainaut M."/>
            <person name="Levati E."/>
            <person name="Barry K.W."/>
            <person name="Belfiori B."/>
            <person name="Cichocki N."/>
            <person name="Clum A."/>
            <person name="Dockter R.B."/>
            <person name="Fauchery L."/>
            <person name="Guy J."/>
            <person name="Iotti M."/>
            <person name="Le Tacon F."/>
            <person name="Lindquist E.A."/>
            <person name="Lipzen A."/>
            <person name="Malagnac F."/>
            <person name="Mello A."/>
            <person name="Molinier V."/>
            <person name="Miyauchi S."/>
            <person name="Poulain J."/>
            <person name="Riccioni C."/>
            <person name="Rubini A."/>
            <person name="Sitrit Y."/>
            <person name="Splivallo R."/>
            <person name="Traeger S."/>
            <person name="Wang M."/>
            <person name="Zifcakova L."/>
            <person name="Wipf D."/>
            <person name="Zambonelli A."/>
            <person name="Paolocci F."/>
            <person name="Nowrousian M."/>
            <person name="Ottonello S."/>
            <person name="Baldrian P."/>
            <person name="Spatafora J.W."/>
            <person name="Henrissat B."/>
            <person name="Nagy L.G."/>
            <person name="Aury J.M."/>
            <person name="Wincker P."/>
            <person name="Grigoriev I.V."/>
            <person name="Bonfante P."/>
            <person name="Martin F.M."/>
        </authorList>
    </citation>
    <scope>NUCLEOTIDE SEQUENCE [LARGE SCALE GENOMIC DNA]</scope>
    <source>
        <strain evidence="12 13">120613-1</strain>
    </source>
</reference>
<dbReference type="InterPro" id="IPR013087">
    <property type="entry name" value="Znf_C2H2_type"/>
</dbReference>
<proteinExistence type="inferred from homology"/>
<keyword evidence="7" id="KW-0862">Zinc</keyword>
<evidence type="ECO:0000256" key="2">
    <source>
        <dbReference type="ARBA" id="ARBA00004496"/>
    </source>
</evidence>
<dbReference type="InterPro" id="IPR003604">
    <property type="entry name" value="Matrin/U1-like-C_Znf_C2H2"/>
</dbReference>
<dbReference type="PANTHER" id="PTHR46095">
    <property type="entry name" value="ZINC FINGER PROTEIN 593"/>
    <property type="match status" value="1"/>
</dbReference>
<gene>
    <name evidence="12" type="ORF">L873DRAFT_1828352</name>
</gene>
<feature type="domain" description="C2H2-type" evidence="11">
    <location>
        <begin position="47"/>
        <end position="76"/>
    </location>
</feature>
<evidence type="ECO:0000256" key="7">
    <source>
        <dbReference type="ARBA" id="ARBA00022833"/>
    </source>
</evidence>
<evidence type="ECO:0000256" key="4">
    <source>
        <dbReference type="ARBA" id="ARBA00022517"/>
    </source>
</evidence>
<dbReference type="SMART" id="SM00451">
    <property type="entry name" value="ZnF_U1"/>
    <property type="match status" value="1"/>
</dbReference>
<keyword evidence="3" id="KW-0963">Cytoplasm</keyword>
<keyword evidence="8" id="KW-0539">Nucleus</keyword>
<evidence type="ECO:0000313" key="13">
    <source>
        <dbReference type="Proteomes" id="UP000276215"/>
    </source>
</evidence>
<dbReference type="Proteomes" id="UP000276215">
    <property type="component" value="Unassembled WGS sequence"/>
</dbReference>
<evidence type="ECO:0000256" key="3">
    <source>
        <dbReference type="ARBA" id="ARBA00022490"/>
    </source>
</evidence>
<accession>A0A3N4JQ13</accession>
<keyword evidence="6 10" id="KW-0863">Zinc-finger</keyword>
<name>A0A3N4JQ13_9PEZI</name>
<dbReference type="SUPFAM" id="SSF57667">
    <property type="entry name" value="beta-beta-alpha zinc fingers"/>
    <property type="match status" value="1"/>
</dbReference>